<feature type="domain" description="Plastocyanin-like" evidence="5">
    <location>
        <begin position="369"/>
        <end position="496"/>
    </location>
</feature>
<accession>A0A9E6R603</accession>
<sequence>MVRPAVALFMLLASGAAAFAEEAPPSAPAAVDVVAIRGAPADPAAIDDLPNPPELRSRDGVLEVELTARPSWIRVAGKRFRSNVYNGLYIPPTLVLSRGDTLRMKLNNEIGPADVQFKKSVRTNMHYHGADVSPKAPGDDVFLKVKAGTSFDYVVPFPSDHPEGLHWYHPHAHGVVNKQILSGMSGMLIVDGYIEAHYPELAGLRRRVMVLKDIVLPNETATTLTLNGYTDAPVKARPGEWQVWQVGNLGANSFFKFALAGHEFWTIERDGNVLVTPERQETLFLAPGARVTVAVKAGAAGSYKLSSLNVDTGPTGLPNDAADLGTFIVAGDPKPDRGISERVQEPAANRSAIFPRPRDIKNLPITRERVFEFSDAKDFSKFYINGQIFDPNVVNTTTRVGDVERWILRNLATELHVFHLHQTSFLVQEKGVGRQPDATGLRDVITLPYAADGKPGEVSVIIPFTNPVMTGQFVYHCHLVGHEDAGMMQSIRVLPQRTAAEDAWRMFGRMLGSDEPPPWWPARAQRAARLPEANELTAALNGEICVTSDPADEREEANLWVSGRGPVTPTN</sequence>
<dbReference type="SUPFAM" id="SSF49503">
    <property type="entry name" value="Cupredoxins"/>
    <property type="match status" value="3"/>
</dbReference>
<evidence type="ECO:0000256" key="1">
    <source>
        <dbReference type="ARBA" id="ARBA00022723"/>
    </source>
</evidence>
<dbReference type="Pfam" id="PF00394">
    <property type="entry name" value="Cu-oxidase"/>
    <property type="match status" value="1"/>
</dbReference>
<evidence type="ECO:0000259" key="5">
    <source>
        <dbReference type="Pfam" id="PF07731"/>
    </source>
</evidence>
<gene>
    <name evidence="7" type="ORF">K6K41_18095</name>
</gene>
<feature type="chain" id="PRO_5038406943" evidence="3">
    <location>
        <begin position="21"/>
        <end position="571"/>
    </location>
</feature>
<evidence type="ECO:0000259" key="6">
    <source>
        <dbReference type="Pfam" id="PF07732"/>
    </source>
</evidence>
<dbReference type="KEGG" id="cmet:K6K41_18095"/>
<organism evidence="7 8">
    <name type="scientific">Chenggangzhangella methanolivorans</name>
    <dbReference type="NCBI Taxonomy" id="1437009"/>
    <lineage>
        <taxon>Bacteria</taxon>
        <taxon>Pseudomonadati</taxon>
        <taxon>Pseudomonadota</taxon>
        <taxon>Alphaproteobacteria</taxon>
        <taxon>Hyphomicrobiales</taxon>
        <taxon>Methylopilaceae</taxon>
        <taxon>Chenggangzhangella</taxon>
    </lineage>
</organism>
<dbReference type="EMBL" id="CP081869">
    <property type="protein sequence ID" value="QZN98837.1"/>
    <property type="molecule type" value="Genomic_DNA"/>
</dbReference>
<evidence type="ECO:0000256" key="3">
    <source>
        <dbReference type="SAM" id="SignalP"/>
    </source>
</evidence>
<dbReference type="InterPro" id="IPR045087">
    <property type="entry name" value="Cu-oxidase_fam"/>
</dbReference>
<dbReference type="GO" id="GO:0016491">
    <property type="term" value="F:oxidoreductase activity"/>
    <property type="evidence" value="ECO:0007669"/>
    <property type="project" value="UniProtKB-KW"/>
</dbReference>
<keyword evidence="2" id="KW-0560">Oxidoreductase</keyword>
<dbReference type="InterPro" id="IPR001117">
    <property type="entry name" value="Cu-oxidase_2nd"/>
</dbReference>
<dbReference type="GO" id="GO:0005507">
    <property type="term" value="F:copper ion binding"/>
    <property type="evidence" value="ECO:0007669"/>
    <property type="project" value="InterPro"/>
</dbReference>
<keyword evidence="8" id="KW-1185">Reference proteome</keyword>
<dbReference type="Pfam" id="PF07731">
    <property type="entry name" value="Cu-oxidase_2"/>
    <property type="match status" value="1"/>
</dbReference>
<evidence type="ECO:0000259" key="4">
    <source>
        <dbReference type="Pfam" id="PF00394"/>
    </source>
</evidence>
<dbReference type="CDD" id="cd13853">
    <property type="entry name" value="CuRO_1_Tth-MCO_like"/>
    <property type="match status" value="1"/>
</dbReference>
<evidence type="ECO:0000313" key="8">
    <source>
        <dbReference type="Proteomes" id="UP000825701"/>
    </source>
</evidence>
<evidence type="ECO:0000256" key="2">
    <source>
        <dbReference type="ARBA" id="ARBA00023002"/>
    </source>
</evidence>
<dbReference type="PANTHER" id="PTHR11709">
    <property type="entry name" value="MULTI-COPPER OXIDASE"/>
    <property type="match status" value="1"/>
</dbReference>
<dbReference type="InterPro" id="IPR002355">
    <property type="entry name" value="Cu_oxidase_Cu_BS"/>
</dbReference>
<name>A0A9E6R603_9HYPH</name>
<dbReference type="RefSeq" id="WP_261401820.1">
    <property type="nucleotide sequence ID" value="NZ_CP081869.1"/>
</dbReference>
<dbReference type="InterPro" id="IPR008972">
    <property type="entry name" value="Cupredoxin"/>
</dbReference>
<dbReference type="PROSITE" id="PS00080">
    <property type="entry name" value="MULTICOPPER_OXIDASE2"/>
    <property type="match status" value="1"/>
</dbReference>
<dbReference type="AlphaFoldDB" id="A0A9E6R603"/>
<feature type="signal peptide" evidence="3">
    <location>
        <begin position="1"/>
        <end position="20"/>
    </location>
</feature>
<dbReference type="PANTHER" id="PTHR11709:SF518">
    <property type="entry name" value="MULTICOPPER OXIDASE"/>
    <property type="match status" value="1"/>
</dbReference>
<dbReference type="Gene3D" id="2.60.40.420">
    <property type="entry name" value="Cupredoxins - blue copper proteins"/>
    <property type="match status" value="3"/>
</dbReference>
<keyword evidence="3" id="KW-0732">Signal</keyword>
<dbReference type="Pfam" id="PF07732">
    <property type="entry name" value="Cu-oxidase_3"/>
    <property type="match status" value="1"/>
</dbReference>
<evidence type="ECO:0000313" key="7">
    <source>
        <dbReference type="EMBL" id="QZN98837.1"/>
    </source>
</evidence>
<proteinExistence type="predicted"/>
<dbReference type="InterPro" id="IPR011707">
    <property type="entry name" value="Cu-oxidase-like_N"/>
</dbReference>
<feature type="domain" description="Plastocyanin-like" evidence="6">
    <location>
        <begin position="80"/>
        <end position="191"/>
    </location>
</feature>
<dbReference type="InterPro" id="IPR011706">
    <property type="entry name" value="Cu-oxidase_C"/>
</dbReference>
<feature type="domain" description="Plastocyanin-like" evidence="4">
    <location>
        <begin position="222"/>
        <end position="307"/>
    </location>
</feature>
<reference evidence="7" key="1">
    <citation type="submission" date="2021-08" db="EMBL/GenBank/DDBJ databases">
        <authorList>
            <person name="Zhang H."/>
            <person name="Xu M."/>
            <person name="Yu Z."/>
            <person name="Yang L."/>
            <person name="Cai Y."/>
        </authorList>
    </citation>
    <scope>NUCLEOTIDE SEQUENCE</scope>
    <source>
        <strain evidence="7">CHL1</strain>
    </source>
</reference>
<dbReference type="Proteomes" id="UP000825701">
    <property type="component" value="Chromosome"/>
</dbReference>
<keyword evidence="1" id="KW-0479">Metal-binding</keyword>
<protein>
    <submittedName>
        <fullName evidence="7">Multicopper oxidase family protein</fullName>
    </submittedName>
</protein>